<sequence>MDSCPAPAPPATNPAAIPRRRRYHTKSHNACSHCRRRRIRCSKTRPVCAGCARRDLACEYPAGSHRHGPPRALLPAIQMHSVFTTLLPPTDMPLFEHFRTTAYPHVPLANDRIWRTEIPRLVNAYPFLAHAILGLAASHISLIAPSSNMQARSLAYRVQAVRGLNGAFSAAPRRREDGDALLATCYALSMQALYIGESVSEFLVMLRGCHVLMTQRWAERLGTVFGGLGGRCWFGRLGEEEEEGETCWFKAEGGKQMNGGLRCGTARESLERVGELCRERGRGMEGKVWGWLMEIVLTLEASSYQALLKFGLACIALPALPEEEFRLLMDPSNVVAKILLIHFASILVLIYPVRPLEWGLRDLGGPNGRTIFRMALLCSQIPPPMLEYIAWPMSVSIDNLEEQR</sequence>
<dbReference type="Pfam" id="PF00172">
    <property type="entry name" value="Zn_clus"/>
    <property type="match status" value="1"/>
</dbReference>
<reference evidence="4" key="2">
    <citation type="submission" date="2015-01" db="EMBL/GenBank/DDBJ databases">
        <title>Evolutionary Origins and Diversification of the Mycorrhizal Mutualists.</title>
        <authorList>
            <consortium name="DOE Joint Genome Institute"/>
            <consortium name="Mycorrhizal Genomics Consortium"/>
            <person name="Kohler A."/>
            <person name="Kuo A."/>
            <person name="Nagy L.G."/>
            <person name="Floudas D."/>
            <person name="Copeland A."/>
            <person name="Barry K.W."/>
            <person name="Cichocki N."/>
            <person name="Veneault-Fourrey C."/>
            <person name="LaButti K."/>
            <person name="Lindquist E.A."/>
            <person name="Lipzen A."/>
            <person name="Lundell T."/>
            <person name="Morin E."/>
            <person name="Murat C."/>
            <person name="Riley R."/>
            <person name="Ohm R."/>
            <person name="Sun H."/>
            <person name="Tunlid A."/>
            <person name="Henrissat B."/>
            <person name="Grigoriev I.V."/>
            <person name="Hibbett D.S."/>
            <person name="Martin F."/>
        </authorList>
    </citation>
    <scope>NUCLEOTIDE SEQUENCE [LARGE SCALE GENOMIC DNA]</scope>
    <source>
        <strain evidence="4">Zn</strain>
    </source>
</reference>
<dbReference type="GO" id="GO:0001228">
    <property type="term" value="F:DNA-binding transcription activator activity, RNA polymerase II-specific"/>
    <property type="evidence" value="ECO:0007669"/>
    <property type="project" value="TreeGrafter"/>
</dbReference>
<dbReference type="AlphaFoldDB" id="A0A0C3CX06"/>
<dbReference type="InterPro" id="IPR001138">
    <property type="entry name" value="Zn2Cys6_DnaBD"/>
</dbReference>
<proteinExistence type="predicted"/>
<evidence type="ECO:0000313" key="3">
    <source>
        <dbReference type="EMBL" id="KIM94227.1"/>
    </source>
</evidence>
<dbReference type="OrthoDB" id="416217at2759"/>
<organism evidence="3 4">
    <name type="scientific">Oidiodendron maius (strain Zn)</name>
    <dbReference type="NCBI Taxonomy" id="913774"/>
    <lineage>
        <taxon>Eukaryota</taxon>
        <taxon>Fungi</taxon>
        <taxon>Dikarya</taxon>
        <taxon>Ascomycota</taxon>
        <taxon>Pezizomycotina</taxon>
        <taxon>Leotiomycetes</taxon>
        <taxon>Leotiomycetes incertae sedis</taxon>
        <taxon>Myxotrichaceae</taxon>
        <taxon>Oidiodendron</taxon>
    </lineage>
</organism>
<evidence type="ECO:0000256" key="1">
    <source>
        <dbReference type="ARBA" id="ARBA00023242"/>
    </source>
</evidence>
<dbReference type="Gene3D" id="4.10.240.10">
    <property type="entry name" value="Zn(2)-C6 fungal-type DNA-binding domain"/>
    <property type="match status" value="1"/>
</dbReference>
<dbReference type="InParanoid" id="A0A0C3CX06"/>
<dbReference type="PANTHER" id="PTHR47784">
    <property type="entry name" value="STEROL UPTAKE CONTROL PROTEIN 2"/>
    <property type="match status" value="1"/>
</dbReference>
<dbReference type="PRINTS" id="PR00755">
    <property type="entry name" value="AFLATOXINBRP"/>
</dbReference>
<dbReference type="SUPFAM" id="SSF57701">
    <property type="entry name" value="Zn2/Cys6 DNA-binding domain"/>
    <property type="match status" value="1"/>
</dbReference>
<dbReference type="InterPro" id="IPR021858">
    <property type="entry name" value="Fun_TF"/>
</dbReference>
<feature type="domain" description="Zn(2)-C6 fungal-type" evidence="2">
    <location>
        <begin position="30"/>
        <end position="60"/>
    </location>
</feature>
<dbReference type="PROSITE" id="PS50048">
    <property type="entry name" value="ZN2_CY6_FUNGAL_2"/>
    <property type="match status" value="1"/>
</dbReference>
<dbReference type="SMART" id="SM00066">
    <property type="entry name" value="GAL4"/>
    <property type="match status" value="1"/>
</dbReference>
<name>A0A0C3CX06_OIDMZ</name>
<dbReference type="CDD" id="cd00067">
    <property type="entry name" value="GAL4"/>
    <property type="match status" value="1"/>
</dbReference>
<dbReference type="PROSITE" id="PS00463">
    <property type="entry name" value="ZN2_CY6_FUNGAL_1"/>
    <property type="match status" value="1"/>
</dbReference>
<dbReference type="Proteomes" id="UP000054321">
    <property type="component" value="Unassembled WGS sequence"/>
</dbReference>
<protein>
    <recommendedName>
        <fullName evidence="2">Zn(2)-C6 fungal-type domain-containing protein</fullName>
    </recommendedName>
</protein>
<gene>
    <name evidence="3" type="ORF">OIDMADRAFT_149564</name>
</gene>
<dbReference type="PANTHER" id="PTHR47784:SF7">
    <property type="entry name" value="ZN(II)2CYS6 TRANSCRIPTION FACTOR (EUROFUNG)"/>
    <property type="match status" value="1"/>
</dbReference>
<reference evidence="3 4" key="1">
    <citation type="submission" date="2014-04" db="EMBL/GenBank/DDBJ databases">
        <authorList>
            <consortium name="DOE Joint Genome Institute"/>
            <person name="Kuo A."/>
            <person name="Martino E."/>
            <person name="Perotto S."/>
            <person name="Kohler A."/>
            <person name="Nagy L.G."/>
            <person name="Floudas D."/>
            <person name="Copeland A."/>
            <person name="Barry K.W."/>
            <person name="Cichocki N."/>
            <person name="Veneault-Fourrey C."/>
            <person name="LaButti K."/>
            <person name="Lindquist E.A."/>
            <person name="Lipzen A."/>
            <person name="Lundell T."/>
            <person name="Morin E."/>
            <person name="Murat C."/>
            <person name="Sun H."/>
            <person name="Tunlid A."/>
            <person name="Henrissat B."/>
            <person name="Grigoriev I.V."/>
            <person name="Hibbett D.S."/>
            <person name="Martin F."/>
            <person name="Nordberg H.P."/>
            <person name="Cantor M.N."/>
            <person name="Hua S.X."/>
        </authorList>
    </citation>
    <scope>NUCLEOTIDE SEQUENCE [LARGE SCALE GENOMIC DNA]</scope>
    <source>
        <strain evidence="3 4">Zn</strain>
    </source>
</reference>
<accession>A0A0C3CX06</accession>
<dbReference type="STRING" id="913774.A0A0C3CX06"/>
<dbReference type="InterPro" id="IPR036864">
    <property type="entry name" value="Zn2-C6_fun-type_DNA-bd_sf"/>
</dbReference>
<dbReference type="GO" id="GO:0008270">
    <property type="term" value="F:zinc ion binding"/>
    <property type="evidence" value="ECO:0007669"/>
    <property type="project" value="InterPro"/>
</dbReference>
<keyword evidence="4" id="KW-1185">Reference proteome</keyword>
<evidence type="ECO:0000313" key="4">
    <source>
        <dbReference type="Proteomes" id="UP000054321"/>
    </source>
</evidence>
<dbReference type="EMBL" id="KN832891">
    <property type="protein sequence ID" value="KIM94227.1"/>
    <property type="molecule type" value="Genomic_DNA"/>
</dbReference>
<dbReference type="HOGENOM" id="CLU_027371_0_0_1"/>
<evidence type="ECO:0000259" key="2">
    <source>
        <dbReference type="PROSITE" id="PS50048"/>
    </source>
</evidence>
<dbReference type="InterPro" id="IPR053157">
    <property type="entry name" value="Sterol_Uptake_Regulator"/>
</dbReference>
<dbReference type="Pfam" id="PF11951">
    <property type="entry name" value="Fungal_trans_2"/>
    <property type="match status" value="1"/>
</dbReference>
<keyword evidence="1" id="KW-0539">Nucleus</keyword>